<gene>
    <name evidence="3" type="ORF">FACUT_4010</name>
</gene>
<dbReference type="Proteomes" id="UP000536711">
    <property type="component" value="Unassembled WGS sequence"/>
</dbReference>
<reference evidence="3 4" key="1">
    <citation type="submission" date="2020-01" db="EMBL/GenBank/DDBJ databases">
        <title>Identification and distribution of gene clusters putatively required for synthesis of sphingolipid metabolism inhibitors in phylogenetically diverse species of the filamentous fungus Fusarium.</title>
        <authorList>
            <person name="Kim H.-S."/>
            <person name="Busman M."/>
            <person name="Brown D.W."/>
            <person name="Divon H."/>
            <person name="Uhlig S."/>
            <person name="Proctor R.H."/>
        </authorList>
    </citation>
    <scope>NUCLEOTIDE SEQUENCE [LARGE SCALE GENOMIC DNA]</scope>
    <source>
        <strain evidence="3 4">NRRL 13308</strain>
    </source>
</reference>
<comment type="similarity">
    <text evidence="1">Belongs to the short-chain dehydrogenases/reductases (SDR) family.</text>
</comment>
<proteinExistence type="inferred from homology"/>
<dbReference type="InterPro" id="IPR036291">
    <property type="entry name" value="NAD(P)-bd_dom_sf"/>
</dbReference>
<keyword evidence="2" id="KW-0560">Oxidoreductase</keyword>
<keyword evidence="4" id="KW-1185">Reference proteome</keyword>
<dbReference type="PRINTS" id="PR00081">
    <property type="entry name" value="GDHRDH"/>
</dbReference>
<accession>A0A8H4JWI9</accession>
<sequence length="437" mass="48159">MTIQHPLPTSLHLNNVYSAIDPTRPELPIQDASAVNTGAGTGIGAAITLSCVFVIRADVTDFESISQGLKLFEDAIGGTIDVLVANHGYMPSPNSIADADPEEWRTGLDINVMGNLNLLKALPPWQLLTRGLPTCRLGQCTCLRLLPVSHPGLLNTNILQKAQADTIGVTNPWSKGNIPDIISVSSTSRPRRCVCSMGITQSQEMSMKEKRRLRASAFLIKLEGPLNSVQAVFQAAGLWCPSSTEVLAATDLSGQPCSFFKINGMDKLAIEGWLKEYPHPGFKPTIIKDPYAQKDLSPTLYPTLGLDTTLPQFRPGLAATRCPSQNKYPVWYFFYGALTDSYFLSKLFASDFQAEYHAATIRGGALKTWGRYNALMDDPSHRNLVHGKALLFETQEQEERLRAYETNVYELVQCSIEMGLKESVNDLTFRLITDVMD</sequence>
<dbReference type="Pfam" id="PF13561">
    <property type="entry name" value="adh_short_C2"/>
    <property type="match status" value="1"/>
</dbReference>
<comment type="caution">
    <text evidence="3">The sequence shown here is derived from an EMBL/GenBank/DDBJ whole genome shotgun (WGS) entry which is preliminary data.</text>
</comment>
<dbReference type="Gene3D" id="3.10.490.10">
    <property type="entry name" value="Gamma-glutamyl cyclotransferase-like"/>
    <property type="match status" value="1"/>
</dbReference>
<dbReference type="InterPro" id="IPR013024">
    <property type="entry name" value="GGCT-like"/>
</dbReference>
<dbReference type="CDD" id="cd06661">
    <property type="entry name" value="GGCT_like"/>
    <property type="match status" value="1"/>
</dbReference>
<dbReference type="PANTHER" id="PTHR43008">
    <property type="entry name" value="BENZIL REDUCTASE"/>
    <property type="match status" value="1"/>
</dbReference>
<dbReference type="GO" id="GO:0016616">
    <property type="term" value="F:oxidoreductase activity, acting on the CH-OH group of donors, NAD or NADP as acceptor"/>
    <property type="evidence" value="ECO:0007669"/>
    <property type="project" value="UniProtKB-ARBA"/>
</dbReference>
<name>A0A8H4JWI9_9HYPO</name>
<dbReference type="InterPro" id="IPR002347">
    <property type="entry name" value="SDR_fam"/>
</dbReference>
<evidence type="ECO:0000256" key="2">
    <source>
        <dbReference type="ARBA" id="ARBA00023002"/>
    </source>
</evidence>
<dbReference type="OrthoDB" id="3262926at2759"/>
<evidence type="ECO:0000313" key="3">
    <source>
        <dbReference type="EMBL" id="KAF4439640.1"/>
    </source>
</evidence>
<dbReference type="GO" id="GO:0050664">
    <property type="term" value="F:oxidoreductase activity, acting on NAD(P)H, oxygen as acceptor"/>
    <property type="evidence" value="ECO:0007669"/>
    <property type="project" value="TreeGrafter"/>
</dbReference>
<organism evidence="3 4">
    <name type="scientific">Fusarium acutatum</name>
    <dbReference type="NCBI Taxonomy" id="78861"/>
    <lineage>
        <taxon>Eukaryota</taxon>
        <taxon>Fungi</taxon>
        <taxon>Dikarya</taxon>
        <taxon>Ascomycota</taxon>
        <taxon>Pezizomycotina</taxon>
        <taxon>Sordariomycetes</taxon>
        <taxon>Hypocreomycetidae</taxon>
        <taxon>Hypocreales</taxon>
        <taxon>Nectriaceae</taxon>
        <taxon>Fusarium</taxon>
        <taxon>Fusarium fujikuroi species complex</taxon>
    </lineage>
</organism>
<evidence type="ECO:0000256" key="1">
    <source>
        <dbReference type="ARBA" id="ARBA00006484"/>
    </source>
</evidence>
<dbReference type="EMBL" id="JAADJF010000088">
    <property type="protein sequence ID" value="KAF4439640.1"/>
    <property type="molecule type" value="Genomic_DNA"/>
</dbReference>
<protein>
    <submittedName>
        <fullName evidence="3">Uncharacterized protein</fullName>
    </submittedName>
</protein>
<dbReference type="SUPFAM" id="SSF51735">
    <property type="entry name" value="NAD(P)-binding Rossmann-fold domains"/>
    <property type="match status" value="1"/>
</dbReference>
<dbReference type="PANTHER" id="PTHR43008:SF4">
    <property type="entry name" value="CHAIN DEHYDROGENASE, PUTATIVE (AFU_ORTHOLOGUE AFUA_4G08710)-RELATED"/>
    <property type="match status" value="1"/>
</dbReference>
<dbReference type="AlphaFoldDB" id="A0A8H4JWI9"/>
<dbReference type="Gene3D" id="3.40.50.720">
    <property type="entry name" value="NAD(P)-binding Rossmann-like Domain"/>
    <property type="match status" value="1"/>
</dbReference>
<evidence type="ECO:0000313" key="4">
    <source>
        <dbReference type="Proteomes" id="UP000536711"/>
    </source>
</evidence>